<dbReference type="SUPFAM" id="SSF55073">
    <property type="entry name" value="Nucleotide cyclase"/>
    <property type="match status" value="1"/>
</dbReference>
<name>A0ABP8BJ88_9ACTN</name>
<dbReference type="Proteomes" id="UP001501251">
    <property type="component" value="Unassembled WGS sequence"/>
</dbReference>
<reference evidence="2" key="1">
    <citation type="journal article" date="2019" name="Int. J. Syst. Evol. Microbiol.">
        <title>The Global Catalogue of Microorganisms (GCM) 10K type strain sequencing project: providing services to taxonomists for standard genome sequencing and annotation.</title>
        <authorList>
            <consortium name="The Broad Institute Genomics Platform"/>
            <consortium name="The Broad Institute Genome Sequencing Center for Infectious Disease"/>
            <person name="Wu L."/>
            <person name="Ma J."/>
        </authorList>
    </citation>
    <scope>NUCLEOTIDE SEQUENCE [LARGE SCALE GENOMIC DNA]</scope>
    <source>
        <strain evidence="2">JCM 17388</strain>
    </source>
</reference>
<accession>A0ABP8BJ88</accession>
<keyword evidence="2" id="KW-1185">Reference proteome</keyword>
<dbReference type="EMBL" id="BAABAQ010000018">
    <property type="protein sequence ID" value="GAA4208284.1"/>
    <property type="molecule type" value="Genomic_DNA"/>
</dbReference>
<evidence type="ECO:0008006" key="3">
    <source>
        <dbReference type="Google" id="ProtNLM"/>
    </source>
</evidence>
<evidence type="ECO:0000313" key="2">
    <source>
        <dbReference type="Proteomes" id="UP001501251"/>
    </source>
</evidence>
<proteinExistence type="predicted"/>
<comment type="caution">
    <text evidence="1">The sequence shown here is derived from an EMBL/GenBank/DDBJ whole genome shotgun (WGS) entry which is preliminary data.</text>
</comment>
<organism evidence="1 2">
    <name type="scientific">Streptosporangium oxazolinicum</name>
    <dbReference type="NCBI Taxonomy" id="909287"/>
    <lineage>
        <taxon>Bacteria</taxon>
        <taxon>Bacillati</taxon>
        <taxon>Actinomycetota</taxon>
        <taxon>Actinomycetes</taxon>
        <taxon>Streptosporangiales</taxon>
        <taxon>Streptosporangiaceae</taxon>
        <taxon>Streptosporangium</taxon>
    </lineage>
</organism>
<gene>
    <name evidence="1" type="ORF">GCM10022252_73220</name>
</gene>
<sequence length="245" mass="27531">MKSGDFGRALIMSSDLRGYGQGADKRHETMQRGFVDLHESAAAQTGLSRHRWVIQQGGDGELAILPADEPDPLVVDQYVRAIHQWLVTHNDGLAVEERLRLRVAFAFGTAYPSVNGYAGQAVVEASRLVDWKPLKKIFKKREDMNIFLILSQRVFEDVVRQGHTSYGIGDFHEVTIREKEYSGSAWIWSPEFRPEDLRLLSDPTDTKADEQAENHRTGTSQQAEVINNLSGPVDARRAVFGIGRK</sequence>
<dbReference type="Gene3D" id="3.30.70.1230">
    <property type="entry name" value="Nucleotide cyclase"/>
    <property type="match status" value="1"/>
</dbReference>
<protein>
    <recommendedName>
        <fullName evidence="3">Guanylate cyclase domain-containing protein</fullName>
    </recommendedName>
</protein>
<dbReference type="InterPro" id="IPR029787">
    <property type="entry name" value="Nucleotide_cyclase"/>
</dbReference>
<evidence type="ECO:0000313" key="1">
    <source>
        <dbReference type="EMBL" id="GAA4208284.1"/>
    </source>
</evidence>